<gene>
    <name evidence="10" type="ORF">ECRASSUSDP1_LOCUS21061</name>
</gene>
<proteinExistence type="predicted"/>
<dbReference type="PROSITE" id="PS00107">
    <property type="entry name" value="PROTEIN_KINASE_ATP"/>
    <property type="match status" value="1"/>
</dbReference>
<evidence type="ECO:0000256" key="6">
    <source>
        <dbReference type="ARBA" id="ARBA00022777"/>
    </source>
</evidence>
<evidence type="ECO:0000256" key="1">
    <source>
        <dbReference type="ARBA" id="ARBA00011245"/>
    </source>
</evidence>
<comment type="caution">
    <text evidence="10">The sequence shown here is derived from an EMBL/GenBank/DDBJ whole genome shotgun (WGS) entry which is preliminary data.</text>
</comment>
<dbReference type="SMART" id="SM00220">
    <property type="entry name" value="S_TKc"/>
    <property type="match status" value="1"/>
</dbReference>
<evidence type="ECO:0000313" key="10">
    <source>
        <dbReference type="EMBL" id="CAI2379648.1"/>
    </source>
</evidence>
<sequence length="871" mass="100115">MYSRRGLALKKSKQKNKEIFDYTKLKMSKTITQKEVINGEVQTTQYLKTDLLGKGGFAKCYKMENLSTKKVYAAKTVVKKTLLEGDKKEKLDREISIHSSLSHPNIVDFYYNFEDKENIYIMLDLCSNKSLFELLRRRGRLSEMEVRCYTAQIVQALIYLKQSKVLHRDLKLANLFLDEKMQIKLGDFGLATRICSPKDRRRTICGTPNYIAPEIMDPKIGHSYSADLWALGVVMFTLLTGRPPFQASTLDATYSKIKRLDYRFPTMCNHSKECKDLISKIFSKESNRIQLEDIMDHDFFNKKYPDLMPNSTLLCPPSISYTERLEKDKIFKTRAESLPKNIYHSHLLAYTARPEQKSSEFKEKKDVGSSFCNNMQMLKFNNIQAKKNSIAPSALIKVEKKPTKDSPNKRLVKGNFEKLRKRNIKNVEKKIAFQNEIFSAKPSISSVKKLSIATLIKTVTPSTSACSNAKNNGTIVNKKQKGGKQKKMFQLKSKNFMSETERLSVRSNKNREMLLQSSKKAKEKIVFKLETGDIGFLLPGASQFIISKDLFQIYVKPSLQNEDKTEEPGKLYDINNLPEDINSIPGVEKLIFNLISIVNAENTPATDKKPGQIEEHFLENAAKVRLNTIKNKLDKSCSTQVCRKTPDICIKPLTSYFSENSLASSLKKQNAMNVLVYDQKEQKKVKYIVKIFKSQKCYCRACNRTTRKVKRPSNYEDSKNSVIEKEFFKKKPKRKCINKDHSSYSILSRKEFINDTKSDKTKTLSAHVPKIYSRKQSKRLIIDNQLSILSLSKLTSPDKTSREKFTMINAFEYNTKSKKTKMITHASSESKMMQFKRTKDIRNCLSSIQKKPAKDMGGTTFDCRKSLVIDI</sequence>
<dbReference type="FunFam" id="3.30.200.20:FF:000091">
    <property type="entry name" value="Serine/threonine-protein kinase PLK"/>
    <property type="match status" value="1"/>
</dbReference>
<dbReference type="AlphaFoldDB" id="A0AAD1XUK9"/>
<dbReference type="Pfam" id="PF00069">
    <property type="entry name" value="Pkinase"/>
    <property type="match status" value="1"/>
</dbReference>
<keyword evidence="11" id="KW-1185">Reference proteome</keyword>
<dbReference type="Proteomes" id="UP001295684">
    <property type="component" value="Unassembled WGS sequence"/>
</dbReference>
<evidence type="ECO:0000256" key="7">
    <source>
        <dbReference type="ARBA" id="ARBA00022840"/>
    </source>
</evidence>
<evidence type="ECO:0000313" key="11">
    <source>
        <dbReference type="Proteomes" id="UP001295684"/>
    </source>
</evidence>
<dbReference type="PANTHER" id="PTHR24345:SF0">
    <property type="entry name" value="CELL CYCLE SERINE_THREONINE-PROTEIN KINASE CDC5_MSD2"/>
    <property type="match status" value="1"/>
</dbReference>
<keyword evidence="3" id="KW-0808">Transferase</keyword>
<keyword evidence="4" id="KW-0677">Repeat</keyword>
<dbReference type="GO" id="GO:0005634">
    <property type="term" value="C:nucleus"/>
    <property type="evidence" value="ECO:0007669"/>
    <property type="project" value="TreeGrafter"/>
</dbReference>
<dbReference type="GO" id="GO:0005524">
    <property type="term" value="F:ATP binding"/>
    <property type="evidence" value="ECO:0007669"/>
    <property type="project" value="UniProtKB-UniRule"/>
</dbReference>
<evidence type="ECO:0000256" key="2">
    <source>
        <dbReference type="ARBA" id="ARBA00022527"/>
    </source>
</evidence>
<keyword evidence="7 8" id="KW-0067">ATP-binding</keyword>
<feature type="domain" description="Protein kinase" evidence="9">
    <location>
        <begin position="46"/>
        <end position="300"/>
    </location>
</feature>
<feature type="binding site" evidence="8">
    <location>
        <position position="80"/>
    </location>
    <ligand>
        <name>ATP</name>
        <dbReference type="ChEBI" id="CHEBI:30616"/>
    </ligand>
</feature>
<dbReference type="Gene3D" id="1.10.510.10">
    <property type="entry name" value="Transferase(Phosphotransferase) domain 1"/>
    <property type="match status" value="1"/>
</dbReference>
<dbReference type="InterPro" id="IPR017441">
    <property type="entry name" value="Protein_kinase_ATP_BS"/>
</dbReference>
<evidence type="ECO:0000256" key="3">
    <source>
        <dbReference type="ARBA" id="ARBA00022679"/>
    </source>
</evidence>
<dbReference type="PROSITE" id="PS50011">
    <property type="entry name" value="PROTEIN_KINASE_DOM"/>
    <property type="match status" value="1"/>
</dbReference>
<dbReference type="InterPro" id="IPR000719">
    <property type="entry name" value="Prot_kinase_dom"/>
</dbReference>
<keyword evidence="6" id="KW-0418">Kinase</keyword>
<dbReference type="SUPFAM" id="SSF56112">
    <property type="entry name" value="Protein kinase-like (PK-like)"/>
    <property type="match status" value="1"/>
</dbReference>
<evidence type="ECO:0000259" key="9">
    <source>
        <dbReference type="PROSITE" id="PS50011"/>
    </source>
</evidence>
<name>A0AAD1XUK9_EUPCR</name>
<dbReference type="Gene3D" id="3.30.200.20">
    <property type="entry name" value="Phosphorylase Kinase, domain 1"/>
    <property type="match status" value="1"/>
</dbReference>
<protein>
    <recommendedName>
        <fullName evidence="9">Protein kinase domain-containing protein</fullName>
    </recommendedName>
</protein>
<evidence type="ECO:0000256" key="4">
    <source>
        <dbReference type="ARBA" id="ARBA00022737"/>
    </source>
</evidence>
<dbReference type="GO" id="GO:0004674">
    <property type="term" value="F:protein serine/threonine kinase activity"/>
    <property type="evidence" value="ECO:0007669"/>
    <property type="project" value="UniProtKB-KW"/>
</dbReference>
<dbReference type="InterPro" id="IPR008271">
    <property type="entry name" value="Ser/Thr_kinase_AS"/>
</dbReference>
<dbReference type="EMBL" id="CAMPGE010021502">
    <property type="protein sequence ID" value="CAI2379648.1"/>
    <property type="molecule type" value="Genomic_DNA"/>
</dbReference>
<dbReference type="PROSITE" id="PS00108">
    <property type="entry name" value="PROTEIN_KINASE_ST"/>
    <property type="match status" value="1"/>
</dbReference>
<dbReference type="PANTHER" id="PTHR24345">
    <property type="entry name" value="SERINE/THREONINE-PROTEIN KINASE PLK"/>
    <property type="match status" value="1"/>
</dbReference>
<comment type="subunit">
    <text evidence="1">Monomer.</text>
</comment>
<accession>A0AAD1XUK9</accession>
<evidence type="ECO:0000256" key="8">
    <source>
        <dbReference type="PROSITE-ProRule" id="PRU10141"/>
    </source>
</evidence>
<organism evidence="10 11">
    <name type="scientific">Euplotes crassus</name>
    <dbReference type="NCBI Taxonomy" id="5936"/>
    <lineage>
        <taxon>Eukaryota</taxon>
        <taxon>Sar</taxon>
        <taxon>Alveolata</taxon>
        <taxon>Ciliophora</taxon>
        <taxon>Intramacronucleata</taxon>
        <taxon>Spirotrichea</taxon>
        <taxon>Hypotrichia</taxon>
        <taxon>Euplotida</taxon>
        <taxon>Euplotidae</taxon>
        <taxon>Moneuplotes</taxon>
    </lineage>
</organism>
<dbReference type="InterPro" id="IPR011009">
    <property type="entry name" value="Kinase-like_dom_sf"/>
</dbReference>
<evidence type="ECO:0000256" key="5">
    <source>
        <dbReference type="ARBA" id="ARBA00022741"/>
    </source>
</evidence>
<reference evidence="10" key="1">
    <citation type="submission" date="2023-07" db="EMBL/GenBank/DDBJ databases">
        <authorList>
            <consortium name="AG Swart"/>
            <person name="Singh M."/>
            <person name="Singh A."/>
            <person name="Seah K."/>
            <person name="Emmerich C."/>
        </authorList>
    </citation>
    <scope>NUCLEOTIDE SEQUENCE</scope>
    <source>
        <strain evidence="10">DP1</strain>
    </source>
</reference>
<keyword evidence="2" id="KW-0723">Serine/threonine-protein kinase</keyword>
<keyword evidence="5 8" id="KW-0547">Nucleotide-binding</keyword>
<dbReference type="FunFam" id="1.10.510.10:FF:000571">
    <property type="entry name" value="Maternal embryonic leucine zipper kinase"/>
    <property type="match status" value="1"/>
</dbReference>